<feature type="region of interest" description="Disordered" evidence="1">
    <location>
        <begin position="125"/>
        <end position="147"/>
    </location>
</feature>
<organism evidence="2 3">
    <name type="scientific">Actinidia rufa</name>
    <dbReference type="NCBI Taxonomy" id="165716"/>
    <lineage>
        <taxon>Eukaryota</taxon>
        <taxon>Viridiplantae</taxon>
        <taxon>Streptophyta</taxon>
        <taxon>Embryophyta</taxon>
        <taxon>Tracheophyta</taxon>
        <taxon>Spermatophyta</taxon>
        <taxon>Magnoliopsida</taxon>
        <taxon>eudicotyledons</taxon>
        <taxon>Gunneridae</taxon>
        <taxon>Pentapetalae</taxon>
        <taxon>asterids</taxon>
        <taxon>Ericales</taxon>
        <taxon>Actinidiaceae</taxon>
        <taxon>Actinidia</taxon>
    </lineage>
</organism>
<dbReference type="Proteomes" id="UP000585474">
    <property type="component" value="Unassembled WGS sequence"/>
</dbReference>
<sequence>MRRLVGNRNIIAVVVAVTVVVGGRGGLVGGIVLRAGSLFLPCPRRGLFGRGGRGYGHEEVDFSALELGVGRHDEDLGATAAVGGGGGRGLLEDVLGVGAEDVGSADGGAADLLYAAVDMDDADHVEGSAGENAGDATPYGVLHGEVR</sequence>
<evidence type="ECO:0000313" key="3">
    <source>
        <dbReference type="Proteomes" id="UP000585474"/>
    </source>
</evidence>
<reference evidence="2 3" key="1">
    <citation type="submission" date="2019-07" db="EMBL/GenBank/DDBJ databases">
        <title>De Novo Assembly of kiwifruit Actinidia rufa.</title>
        <authorList>
            <person name="Sugita-Konishi S."/>
            <person name="Sato K."/>
            <person name="Mori E."/>
            <person name="Abe Y."/>
            <person name="Kisaki G."/>
            <person name="Hamano K."/>
            <person name="Suezawa K."/>
            <person name="Otani M."/>
            <person name="Fukuda T."/>
            <person name="Manabe T."/>
            <person name="Gomi K."/>
            <person name="Tabuchi M."/>
            <person name="Akimitsu K."/>
            <person name="Kataoka I."/>
        </authorList>
    </citation>
    <scope>NUCLEOTIDE SEQUENCE [LARGE SCALE GENOMIC DNA]</scope>
    <source>
        <strain evidence="3">cv. Fuchu</strain>
    </source>
</reference>
<gene>
    <name evidence="2" type="ORF">Acr_06g0008990</name>
</gene>
<comment type="caution">
    <text evidence="2">The sequence shown here is derived from an EMBL/GenBank/DDBJ whole genome shotgun (WGS) entry which is preliminary data.</text>
</comment>
<keyword evidence="3" id="KW-1185">Reference proteome</keyword>
<proteinExistence type="predicted"/>
<accession>A0A7J0ESI4</accession>
<protein>
    <submittedName>
        <fullName evidence="2">Uncharacterized protein</fullName>
    </submittedName>
</protein>
<dbReference type="AlphaFoldDB" id="A0A7J0ESI4"/>
<name>A0A7J0ESI4_9ERIC</name>
<dbReference type="EMBL" id="BJWL01000006">
    <property type="protein sequence ID" value="GFY88959.1"/>
    <property type="molecule type" value="Genomic_DNA"/>
</dbReference>
<evidence type="ECO:0000313" key="2">
    <source>
        <dbReference type="EMBL" id="GFY88959.1"/>
    </source>
</evidence>
<evidence type="ECO:0000256" key="1">
    <source>
        <dbReference type="SAM" id="MobiDB-lite"/>
    </source>
</evidence>